<feature type="transmembrane region" description="Helical" evidence="10">
    <location>
        <begin position="12"/>
        <end position="31"/>
    </location>
</feature>
<keyword evidence="9 10" id="KW-0472">Membrane</keyword>
<dbReference type="PROSITE" id="PS00409">
    <property type="entry name" value="PROKAR_NTER_METHYL"/>
    <property type="match status" value="1"/>
</dbReference>
<keyword evidence="4" id="KW-1003">Cell membrane</keyword>
<keyword evidence="8 10" id="KW-1133">Transmembrane helix</keyword>
<keyword evidence="13" id="KW-1185">Reference proteome</keyword>
<dbReference type="Proteomes" id="UP000503096">
    <property type="component" value="Chromosome"/>
</dbReference>
<evidence type="ECO:0000313" key="12">
    <source>
        <dbReference type="EMBL" id="QJR16479.1"/>
    </source>
</evidence>
<protein>
    <recommendedName>
        <fullName evidence="3">Type II secretion system core protein G</fullName>
    </recommendedName>
</protein>
<dbReference type="InterPro" id="IPR010054">
    <property type="entry name" value="Type2_sec_GspG"/>
</dbReference>
<evidence type="ECO:0000259" key="11">
    <source>
        <dbReference type="Pfam" id="PF08334"/>
    </source>
</evidence>
<evidence type="ECO:0000256" key="2">
    <source>
        <dbReference type="ARBA" id="ARBA00009984"/>
    </source>
</evidence>
<dbReference type="NCBIfam" id="TIGR02532">
    <property type="entry name" value="IV_pilin_GFxxxE"/>
    <property type="match status" value="1"/>
</dbReference>
<evidence type="ECO:0000256" key="3">
    <source>
        <dbReference type="ARBA" id="ARBA00020042"/>
    </source>
</evidence>
<dbReference type="InterPro" id="IPR000983">
    <property type="entry name" value="Bac_GSPG_pilin"/>
</dbReference>
<feature type="domain" description="Type II secretion system protein GspG C-terminal" evidence="11">
    <location>
        <begin position="33"/>
        <end position="140"/>
    </location>
</feature>
<keyword evidence="6" id="KW-0997">Cell inner membrane</keyword>
<dbReference type="InterPro" id="IPR013545">
    <property type="entry name" value="T2SS_protein-GspG_C"/>
</dbReference>
<organism evidence="12 13">
    <name type="scientific">Usitatibacter palustris</name>
    <dbReference type="NCBI Taxonomy" id="2732487"/>
    <lineage>
        <taxon>Bacteria</taxon>
        <taxon>Pseudomonadati</taxon>
        <taxon>Pseudomonadota</taxon>
        <taxon>Betaproteobacteria</taxon>
        <taxon>Nitrosomonadales</taxon>
        <taxon>Usitatibacteraceae</taxon>
        <taxon>Usitatibacter</taxon>
    </lineage>
</organism>
<dbReference type="KEGG" id="upl:DSM104440_03314"/>
<dbReference type="GO" id="GO:0015628">
    <property type="term" value="P:protein secretion by the type II secretion system"/>
    <property type="evidence" value="ECO:0007669"/>
    <property type="project" value="InterPro"/>
</dbReference>
<dbReference type="NCBIfam" id="TIGR01710">
    <property type="entry name" value="typeII_sec_gspG"/>
    <property type="match status" value="1"/>
</dbReference>
<dbReference type="InterPro" id="IPR045584">
    <property type="entry name" value="Pilin-like"/>
</dbReference>
<reference evidence="12 13" key="1">
    <citation type="submission" date="2020-04" db="EMBL/GenBank/DDBJ databases">
        <title>Usitatibacter rugosus gen. nov., sp. nov. and Usitatibacter palustris sp. nov., novel members of Usitatibacteraceae fam. nov. within the order Nitrosomonadales isolated from soil.</title>
        <authorList>
            <person name="Huber K.J."/>
            <person name="Neumann-Schaal M."/>
            <person name="Geppert A."/>
            <person name="Luckner M."/>
            <person name="Wanner G."/>
            <person name="Overmann J."/>
        </authorList>
    </citation>
    <scope>NUCLEOTIDE SEQUENCE [LARGE SCALE GENOMIC DNA]</scope>
    <source>
        <strain evidence="12 13">Swamp67</strain>
    </source>
</reference>
<proteinExistence type="inferred from homology"/>
<dbReference type="EMBL" id="CP053073">
    <property type="protein sequence ID" value="QJR16479.1"/>
    <property type="molecule type" value="Genomic_DNA"/>
</dbReference>
<evidence type="ECO:0000256" key="1">
    <source>
        <dbReference type="ARBA" id="ARBA00004377"/>
    </source>
</evidence>
<dbReference type="GO" id="GO:0005886">
    <property type="term" value="C:plasma membrane"/>
    <property type="evidence" value="ECO:0007669"/>
    <property type="project" value="UniProtKB-SubCell"/>
</dbReference>
<dbReference type="Gene3D" id="3.30.700.10">
    <property type="entry name" value="Glycoprotein, Type 4 Pilin"/>
    <property type="match status" value="1"/>
</dbReference>
<evidence type="ECO:0000313" key="13">
    <source>
        <dbReference type="Proteomes" id="UP000503096"/>
    </source>
</evidence>
<dbReference type="GO" id="GO:0015627">
    <property type="term" value="C:type II protein secretion system complex"/>
    <property type="evidence" value="ECO:0007669"/>
    <property type="project" value="InterPro"/>
</dbReference>
<dbReference type="SUPFAM" id="SSF54523">
    <property type="entry name" value="Pili subunits"/>
    <property type="match status" value="1"/>
</dbReference>
<evidence type="ECO:0000256" key="6">
    <source>
        <dbReference type="ARBA" id="ARBA00022519"/>
    </source>
</evidence>
<name>A0A6M4H9N8_9PROT</name>
<evidence type="ECO:0000256" key="7">
    <source>
        <dbReference type="ARBA" id="ARBA00022692"/>
    </source>
</evidence>
<dbReference type="InterPro" id="IPR012902">
    <property type="entry name" value="N_methyl_site"/>
</dbReference>
<dbReference type="AlphaFoldDB" id="A0A6M4H9N8"/>
<evidence type="ECO:0000256" key="10">
    <source>
        <dbReference type="SAM" id="Phobius"/>
    </source>
</evidence>
<dbReference type="PRINTS" id="PR00813">
    <property type="entry name" value="BCTERIALGSPG"/>
</dbReference>
<evidence type="ECO:0000256" key="8">
    <source>
        <dbReference type="ARBA" id="ARBA00022989"/>
    </source>
</evidence>
<gene>
    <name evidence="12" type="primary">epsG</name>
    <name evidence="12" type="ORF">DSM104440_03314</name>
</gene>
<dbReference type="Pfam" id="PF07963">
    <property type="entry name" value="N_methyl"/>
    <property type="match status" value="1"/>
</dbReference>
<sequence length="140" mass="15096">MKRNHSRAAGFTLLEIVIVLILLGTIMAFVAPKIFGNLERANQARAKANITQIEGQLEIMKLEAGRYPTTSEGLAALITKPGSMEKWNGPYIKDAGALKDPWGNDFKYSQPGQNGKAFDIVSMGADGKDGGEGDNKDISN</sequence>
<dbReference type="Pfam" id="PF08334">
    <property type="entry name" value="T2SSG"/>
    <property type="match status" value="1"/>
</dbReference>
<evidence type="ECO:0000256" key="5">
    <source>
        <dbReference type="ARBA" id="ARBA00022481"/>
    </source>
</evidence>
<keyword evidence="5" id="KW-0488">Methylation</keyword>
<dbReference type="InParanoid" id="A0A6M4H9N8"/>
<evidence type="ECO:0000256" key="9">
    <source>
        <dbReference type="ARBA" id="ARBA00023136"/>
    </source>
</evidence>
<comment type="subcellular location">
    <subcellularLocation>
        <location evidence="1">Cell inner membrane</location>
        <topology evidence="1">Single-pass membrane protein</topology>
    </subcellularLocation>
</comment>
<keyword evidence="7 10" id="KW-0812">Transmembrane</keyword>
<dbReference type="RefSeq" id="WP_171164616.1">
    <property type="nucleotide sequence ID" value="NZ_CP053073.1"/>
</dbReference>
<accession>A0A6M4H9N8</accession>
<comment type="similarity">
    <text evidence="2">Belongs to the GSP G family.</text>
</comment>
<evidence type="ECO:0000256" key="4">
    <source>
        <dbReference type="ARBA" id="ARBA00022475"/>
    </source>
</evidence>